<sequence length="188" mass="21395">MLTAGDPLRHRPRRVIVAGVSGSGKTTLAARIAAVTGDPHTEIDSLFHGPGWEPRPSFADDVRTLAATDSWTTEWQYTAARDILAERADLLVWLDYPFLRVTLPRVIRRTLHRNRSREVLWNGNVEPPLWTAFTRRDHIVRWAIATRRKYHTLVPELQRTRPDLTIVRLRSPAETEAWLTGPLRAAAG</sequence>
<dbReference type="InterPro" id="IPR027417">
    <property type="entry name" value="P-loop_NTPase"/>
</dbReference>
<comment type="caution">
    <text evidence="1">The sequence shown here is derived from an EMBL/GenBank/DDBJ whole genome shotgun (WGS) entry which is preliminary data.</text>
</comment>
<name>A0ABT8KEB3_9MICO</name>
<dbReference type="Proteomes" id="UP001174208">
    <property type="component" value="Unassembled WGS sequence"/>
</dbReference>
<dbReference type="PANTHER" id="PTHR37816">
    <property type="entry name" value="YALI0E33011P"/>
    <property type="match status" value="1"/>
</dbReference>
<reference evidence="1" key="1">
    <citation type="submission" date="2023-06" db="EMBL/GenBank/DDBJ databases">
        <title>MT1 and MT2 Draft Genomes of Novel Species.</title>
        <authorList>
            <person name="Venkateswaran K."/>
        </authorList>
    </citation>
    <scope>NUCLEOTIDE SEQUENCE</scope>
    <source>
        <strain evidence="1">F6_8S_P_1B</strain>
    </source>
</reference>
<keyword evidence="2" id="KW-1185">Reference proteome</keyword>
<proteinExistence type="predicted"/>
<dbReference type="InterPro" id="IPR052922">
    <property type="entry name" value="Cytidylate_Kinase-2"/>
</dbReference>
<gene>
    <name evidence="1" type="ORF">P5G50_15225</name>
</gene>
<evidence type="ECO:0000313" key="1">
    <source>
        <dbReference type="EMBL" id="MDN4615803.1"/>
    </source>
</evidence>
<dbReference type="RefSeq" id="WP_301212394.1">
    <property type="nucleotide sequence ID" value="NZ_JAROCF010000001.1"/>
</dbReference>
<dbReference type="SUPFAM" id="SSF52540">
    <property type="entry name" value="P-loop containing nucleoside triphosphate hydrolases"/>
    <property type="match status" value="1"/>
</dbReference>
<evidence type="ECO:0000313" key="2">
    <source>
        <dbReference type="Proteomes" id="UP001174208"/>
    </source>
</evidence>
<accession>A0ABT8KEB3</accession>
<organism evidence="1 2">
    <name type="scientific">Leifsonia williamsii</name>
    <dbReference type="NCBI Taxonomy" id="3035919"/>
    <lineage>
        <taxon>Bacteria</taxon>
        <taxon>Bacillati</taxon>
        <taxon>Actinomycetota</taxon>
        <taxon>Actinomycetes</taxon>
        <taxon>Micrococcales</taxon>
        <taxon>Microbacteriaceae</taxon>
        <taxon>Leifsonia</taxon>
    </lineage>
</organism>
<dbReference type="Gene3D" id="3.40.50.300">
    <property type="entry name" value="P-loop containing nucleotide triphosphate hydrolases"/>
    <property type="match status" value="1"/>
</dbReference>
<protein>
    <submittedName>
        <fullName evidence="1">AAA family ATPase</fullName>
    </submittedName>
</protein>
<dbReference type="PANTHER" id="PTHR37816:SF1">
    <property type="entry name" value="TOXIN"/>
    <property type="match status" value="1"/>
</dbReference>
<dbReference type="EMBL" id="JAROCF010000001">
    <property type="protein sequence ID" value="MDN4615803.1"/>
    <property type="molecule type" value="Genomic_DNA"/>
</dbReference>